<feature type="region of interest" description="Disordered" evidence="1">
    <location>
        <begin position="805"/>
        <end position="866"/>
    </location>
</feature>
<feature type="compositionally biased region" description="Basic and acidic residues" evidence="1">
    <location>
        <begin position="834"/>
        <end position="866"/>
    </location>
</feature>
<feature type="region of interest" description="Disordered" evidence="1">
    <location>
        <begin position="744"/>
        <end position="780"/>
    </location>
</feature>
<comment type="caution">
    <text evidence="2">The sequence shown here is derived from an EMBL/GenBank/DDBJ whole genome shotgun (WGS) entry which is preliminary data.</text>
</comment>
<reference evidence="2" key="1">
    <citation type="submission" date="2022-11" db="EMBL/GenBank/DDBJ databases">
        <authorList>
            <person name="Petersen C."/>
        </authorList>
    </citation>
    <scope>NUCLEOTIDE SEQUENCE</scope>
    <source>
        <strain evidence="2">IBT 29864</strain>
    </source>
</reference>
<feature type="compositionally biased region" description="Basic and acidic residues" evidence="1">
    <location>
        <begin position="31"/>
        <end position="42"/>
    </location>
</feature>
<evidence type="ECO:0000256" key="1">
    <source>
        <dbReference type="SAM" id="MobiDB-lite"/>
    </source>
</evidence>
<gene>
    <name evidence="2" type="ORF">N7496_000049</name>
</gene>
<feature type="compositionally biased region" description="Basic residues" evidence="1">
    <location>
        <begin position="49"/>
        <end position="58"/>
    </location>
</feature>
<feature type="compositionally biased region" description="Low complexity" evidence="1">
    <location>
        <begin position="745"/>
        <end position="780"/>
    </location>
</feature>
<feature type="region of interest" description="Disordered" evidence="1">
    <location>
        <begin position="1"/>
        <end position="64"/>
    </location>
</feature>
<dbReference type="OrthoDB" id="4343198at2759"/>
<organism evidence="2 3">
    <name type="scientific">Penicillium cataractarum</name>
    <dbReference type="NCBI Taxonomy" id="2100454"/>
    <lineage>
        <taxon>Eukaryota</taxon>
        <taxon>Fungi</taxon>
        <taxon>Dikarya</taxon>
        <taxon>Ascomycota</taxon>
        <taxon>Pezizomycotina</taxon>
        <taxon>Eurotiomycetes</taxon>
        <taxon>Eurotiomycetidae</taxon>
        <taxon>Eurotiales</taxon>
        <taxon>Aspergillaceae</taxon>
        <taxon>Penicillium</taxon>
    </lineage>
</organism>
<sequence length="866" mass="97781">MGFTVSIDPAHTVDATDDSDKSSWEDESQDDWAHVPDVDRSRNVFPSKPRVHQTRRPSRTGPNISIHASKDIAVQTEKIPYFDEVDVLGTGYNDFTVHLDLETGLDINADIEQLSRLNQLGHFNEAISLFHERLARHVDFFPVTAEYADLLLEQGSFGDAHAFLTARLRDMASTFSELELRLLGLLKSFAEIYTKGALIPALQMTKQTLEALERESDEDPSFFKTSIGQHIHLVETCLRIISYAAIHSSFLGSSAYWSLLRWDFSSGKFKFRKAGYFDSPTKLSPGETPPAISGGIRMNPYDTTGLERPFPRLGDWYSLLVQEGYMWESHRLLRVVLPLIGDSTCHFLPDKLFEKFFHLKDVAEAKGLFLRDEILFDEDRQILTELANATLIAEFLNSPNVDESVKATQRYFFEKVRSTAVLIASTYPKLLTSRPYLHWLYLEEAKGMEESKRLNASSSEIFYSLTWSQDDISGIQSSFFSGGVRPASFGEGSAPAATTTTSSLETSLRILIAVARQQEDYKLQIILLQVLLNNCSTMSGKLEVIRNMSHLSRDVMKDAGGYLQCLIAESRSVIDHDPNPRDDSDTRMSLYSRITEFNEVYPSHFDFRPEERLRSQLILFDIPILVWLKHLAMEQLLRGMSRDTEAEVSRVRLPQIERHLPYHVSSRLGATHFRCTGCVDCNGDTYSSSYYPYEYPTHGGNPYVQNSYYTHPRARSIHPYFANPPGTHNHAAGWRTTRRGVRYFSPASPSESASSGPASPRRGASLHASRPSSPPSGLRSRAIGHERHRYHTAEDDAAWDVEEYIRTSRGPERGRQPKKSSERRSKGTTVGGDSKIEKDLGEVKADATHQQDEKNSDGKHDDVGPK</sequence>
<accession>A0A9W9VTC4</accession>
<dbReference type="Proteomes" id="UP001147782">
    <property type="component" value="Unassembled WGS sequence"/>
</dbReference>
<evidence type="ECO:0000313" key="2">
    <source>
        <dbReference type="EMBL" id="KAJ5388981.1"/>
    </source>
</evidence>
<dbReference type="RefSeq" id="XP_056559709.1">
    <property type="nucleotide sequence ID" value="XM_056692980.1"/>
</dbReference>
<protein>
    <submittedName>
        <fullName evidence="2">Uncharacterized protein</fullName>
    </submittedName>
</protein>
<keyword evidence="3" id="KW-1185">Reference proteome</keyword>
<proteinExistence type="predicted"/>
<feature type="compositionally biased region" description="Basic and acidic residues" evidence="1">
    <location>
        <begin position="805"/>
        <end position="825"/>
    </location>
</feature>
<evidence type="ECO:0000313" key="3">
    <source>
        <dbReference type="Proteomes" id="UP001147782"/>
    </source>
</evidence>
<dbReference type="AlphaFoldDB" id="A0A9W9VTC4"/>
<name>A0A9W9VTC4_9EURO</name>
<dbReference type="EMBL" id="JAPZBS010000001">
    <property type="protein sequence ID" value="KAJ5388981.1"/>
    <property type="molecule type" value="Genomic_DNA"/>
</dbReference>
<reference evidence="2" key="2">
    <citation type="journal article" date="2023" name="IMA Fungus">
        <title>Comparative genomic study of the Penicillium genus elucidates a diverse pangenome and 15 lateral gene transfer events.</title>
        <authorList>
            <person name="Petersen C."/>
            <person name="Sorensen T."/>
            <person name="Nielsen M.R."/>
            <person name="Sondergaard T.E."/>
            <person name="Sorensen J.L."/>
            <person name="Fitzpatrick D.A."/>
            <person name="Frisvad J.C."/>
            <person name="Nielsen K.L."/>
        </authorList>
    </citation>
    <scope>NUCLEOTIDE SEQUENCE</scope>
    <source>
        <strain evidence="2">IBT 29864</strain>
    </source>
</reference>
<dbReference type="GeneID" id="81432157"/>